<evidence type="ECO:0000256" key="9">
    <source>
        <dbReference type="ARBA" id="ARBA00023078"/>
    </source>
</evidence>
<comment type="similarity">
    <text evidence="3">Belongs to the cytochrome c family. PetJ subfamily.</text>
</comment>
<dbReference type="PANTHER" id="PTHR34688">
    <property type="entry name" value="CYTOCHROME C6, CHLOROPLASTIC"/>
    <property type="match status" value="1"/>
</dbReference>
<keyword evidence="15" id="KW-0732">Signal</keyword>
<dbReference type="GO" id="GO:0020037">
    <property type="term" value="F:heme binding"/>
    <property type="evidence" value="ECO:0007669"/>
    <property type="project" value="InterPro"/>
</dbReference>
<comment type="subcellular location">
    <subcellularLocation>
        <location evidence="2">Plastid</location>
        <location evidence="2">Chloroplast thylakoid lumen</location>
    </subcellularLocation>
</comment>
<accession>A0AA36NLU9</accession>
<evidence type="ECO:0000256" key="15">
    <source>
        <dbReference type="SAM" id="SignalP"/>
    </source>
</evidence>
<evidence type="ECO:0000256" key="13">
    <source>
        <dbReference type="PROSITE-ProRule" id="PRU00433"/>
    </source>
</evidence>
<feature type="signal peptide" evidence="15">
    <location>
        <begin position="1"/>
        <end position="15"/>
    </location>
</feature>
<keyword evidence="8 13" id="KW-0408">Iron</keyword>
<evidence type="ECO:0000256" key="3">
    <source>
        <dbReference type="ARBA" id="ARBA00009650"/>
    </source>
</evidence>
<feature type="region of interest" description="Disordered" evidence="14">
    <location>
        <begin position="123"/>
        <end position="142"/>
    </location>
</feature>
<organism evidence="17 18">
    <name type="scientific">Effrenium voratum</name>
    <dbReference type="NCBI Taxonomy" id="2562239"/>
    <lineage>
        <taxon>Eukaryota</taxon>
        <taxon>Sar</taxon>
        <taxon>Alveolata</taxon>
        <taxon>Dinophyceae</taxon>
        <taxon>Suessiales</taxon>
        <taxon>Symbiodiniaceae</taxon>
        <taxon>Effrenium</taxon>
    </lineage>
</organism>
<proteinExistence type="inferred from homology"/>
<keyword evidence="6 13" id="KW-0479">Metal-binding</keyword>
<dbReference type="PANTHER" id="PTHR34688:SF2">
    <property type="entry name" value="CYTOCHROME C6, CHLOROPLASTIC"/>
    <property type="match status" value="1"/>
</dbReference>
<evidence type="ECO:0000256" key="2">
    <source>
        <dbReference type="ARBA" id="ARBA00004456"/>
    </source>
</evidence>
<evidence type="ECO:0000256" key="7">
    <source>
        <dbReference type="ARBA" id="ARBA00022982"/>
    </source>
</evidence>
<keyword evidence="9" id="KW-0793">Thylakoid</keyword>
<dbReference type="GO" id="GO:0005506">
    <property type="term" value="F:iron ion binding"/>
    <property type="evidence" value="ECO:0007669"/>
    <property type="project" value="InterPro"/>
</dbReference>
<evidence type="ECO:0000256" key="11">
    <source>
        <dbReference type="ARBA" id="ARBA00031247"/>
    </source>
</evidence>
<dbReference type="InterPro" id="IPR023655">
    <property type="entry name" value="Cyt_C6"/>
</dbReference>
<dbReference type="InterPro" id="IPR009056">
    <property type="entry name" value="Cyt_c-like_dom"/>
</dbReference>
<dbReference type="GO" id="GO:0009055">
    <property type="term" value="F:electron transfer activity"/>
    <property type="evidence" value="ECO:0007669"/>
    <property type="project" value="InterPro"/>
</dbReference>
<evidence type="ECO:0000256" key="6">
    <source>
        <dbReference type="ARBA" id="ARBA00022723"/>
    </source>
</evidence>
<evidence type="ECO:0000256" key="12">
    <source>
        <dbReference type="ARBA" id="ARBA00033211"/>
    </source>
</evidence>
<dbReference type="SUPFAM" id="SSF46626">
    <property type="entry name" value="Cytochrome c"/>
    <property type="match status" value="1"/>
</dbReference>
<evidence type="ECO:0000256" key="1">
    <source>
        <dbReference type="ARBA" id="ARBA00002347"/>
    </source>
</evidence>
<evidence type="ECO:0000256" key="5">
    <source>
        <dbReference type="ARBA" id="ARBA00022617"/>
    </source>
</evidence>
<dbReference type="InterPro" id="IPR008168">
    <property type="entry name" value="Cyt_C_IC"/>
</dbReference>
<evidence type="ECO:0000313" key="17">
    <source>
        <dbReference type="EMBL" id="CAJ1409956.1"/>
    </source>
</evidence>
<evidence type="ECO:0000256" key="10">
    <source>
        <dbReference type="ARBA" id="ARBA00030448"/>
    </source>
</evidence>
<evidence type="ECO:0000256" key="8">
    <source>
        <dbReference type="ARBA" id="ARBA00023004"/>
    </source>
</evidence>
<dbReference type="HAMAP" id="MF_00594">
    <property type="entry name" value="Cytc_PetJ"/>
    <property type="match status" value="1"/>
</dbReference>
<keyword evidence="18" id="KW-1185">Reference proteome</keyword>
<reference evidence="17" key="1">
    <citation type="submission" date="2023-08" db="EMBL/GenBank/DDBJ databases">
        <authorList>
            <person name="Chen Y."/>
            <person name="Shah S."/>
            <person name="Dougan E. K."/>
            <person name="Thang M."/>
            <person name="Chan C."/>
        </authorList>
    </citation>
    <scope>NUCLEOTIDE SEQUENCE</scope>
</reference>
<dbReference type="InterPro" id="IPR036909">
    <property type="entry name" value="Cyt_c-like_dom_sf"/>
</dbReference>
<dbReference type="PROSITE" id="PS51007">
    <property type="entry name" value="CYTC"/>
    <property type="match status" value="1"/>
</dbReference>
<dbReference type="GO" id="GO:0009543">
    <property type="term" value="C:chloroplast thylakoid lumen"/>
    <property type="evidence" value="ECO:0007669"/>
    <property type="project" value="UniProtKB-SubCell"/>
</dbReference>
<keyword evidence="7" id="KW-0249">Electron transport</keyword>
<dbReference type="PRINTS" id="PR00605">
    <property type="entry name" value="CYTCHROMECIC"/>
</dbReference>
<dbReference type="Proteomes" id="UP001178507">
    <property type="component" value="Unassembled WGS sequence"/>
</dbReference>
<evidence type="ECO:0000256" key="14">
    <source>
        <dbReference type="SAM" id="MobiDB-lite"/>
    </source>
</evidence>
<comment type="function">
    <text evidence="1">Functions as an electron carrier between membrane-bound cytochrome b6-f and photosystem I in oxygenic photosynthesis.</text>
</comment>
<dbReference type="Gene3D" id="1.10.760.10">
    <property type="entry name" value="Cytochrome c-like domain"/>
    <property type="match status" value="1"/>
</dbReference>
<dbReference type="EMBL" id="CAUJNA010003796">
    <property type="protein sequence ID" value="CAJ1409956.1"/>
    <property type="molecule type" value="Genomic_DNA"/>
</dbReference>
<keyword evidence="5 13" id="KW-0349">Heme</keyword>
<sequence>MVIFTLIALTVAAAADVTCEDKSCKEVELLQDQAVNLLQVMPGGLNMHTTLSVRDVARAKQLVPGPAFLAAHGESNGLLNKHLLRITKGHAKPCEHFSLEDLDQVLAAIDLKSHPHLQEIYESNRHPSNEHWKDSRGSEAATLNEDKLSEHPELHAMVKAEKKCYDAAMRFTHSISDADKKELLASHKIPLLPERGAHETEALLKTTLGDAEAGMLVFYANCAACHAGGWNVIAPDKTLDKQALSDNLMLSTPAIERQVTNGKNAMPAFGGRLSDDDIKNVADYVLQQAESRSW</sequence>
<keyword evidence="4" id="KW-0813">Transport</keyword>
<evidence type="ECO:0000256" key="4">
    <source>
        <dbReference type="ARBA" id="ARBA00022448"/>
    </source>
</evidence>
<evidence type="ECO:0000313" key="18">
    <source>
        <dbReference type="Proteomes" id="UP001178507"/>
    </source>
</evidence>
<feature type="compositionally biased region" description="Basic and acidic residues" evidence="14">
    <location>
        <begin position="123"/>
        <end position="137"/>
    </location>
</feature>
<gene>
    <name evidence="17" type="ORF">EVOR1521_LOCUS30915</name>
</gene>
<dbReference type="Pfam" id="PF13442">
    <property type="entry name" value="Cytochrome_CBB3"/>
    <property type="match status" value="1"/>
</dbReference>
<feature type="domain" description="Cytochrome c" evidence="16">
    <location>
        <begin position="209"/>
        <end position="289"/>
    </location>
</feature>
<comment type="caution">
    <text evidence="17">The sequence shown here is derived from an EMBL/GenBank/DDBJ whole genome shotgun (WGS) entry which is preliminary data.</text>
</comment>
<name>A0AA36NLU9_9DINO</name>
<evidence type="ECO:0000259" key="16">
    <source>
        <dbReference type="PROSITE" id="PS51007"/>
    </source>
</evidence>
<protein>
    <recommendedName>
        <fullName evidence="12">Cytochrome c-553</fullName>
    </recommendedName>
    <alternativeName>
        <fullName evidence="11">Cytochrome c553</fullName>
    </alternativeName>
    <alternativeName>
        <fullName evidence="10">Soluble cytochrome f</fullName>
    </alternativeName>
</protein>
<feature type="chain" id="PRO_5041272160" description="Cytochrome c-553" evidence="15">
    <location>
        <begin position="16"/>
        <end position="294"/>
    </location>
</feature>
<dbReference type="AlphaFoldDB" id="A0AA36NLU9"/>